<dbReference type="EMBL" id="CAJVPV010046970">
    <property type="protein sequence ID" value="CAG8771743.1"/>
    <property type="molecule type" value="Genomic_DNA"/>
</dbReference>
<keyword evidence="2" id="KW-1185">Reference proteome</keyword>
<organism evidence="1 2">
    <name type="scientific">Acaulospora morrowiae</name>
    <dbReference type="NCBI Taxonomy" id="94023"/>
    <lineage>
        <taxon>Eukaryota</taxon>
        <taxon>Fungi</taxon>
        <taxon>Fungi incertae sedis</taxon>
        <taxon>Mucoromycota</taxon>
        <taxon>Glomeromycotina</taxon>
        <taxon>Glomeromycetes</taxon>
        <taxon>Diversisporales</taxon>
        <taxon>Acaulosporaceae</taxon>
        <taxon>Acaulospora</taxon>
    </lineage>
</organism>
<feature type="non-terminal residue" evidence="1">
    <location>
        <position position="66"/>
    </location>
</feature>
<evidence type="ECO:0000313" key="1">
    <source>
        <dbReference type="EMBL" id="CAG8771743.1"/>
    </source>
</evidence>
<proteinExistence type="predicted"/>
<evidence type="ECO:0000313" key="2">
    <source>
        <dbReference type="Proteomes" id="UP000789342"/>
    </source>
</evidence>
<dbReference type="Proteomes" id="UP000789342">
    <property type="component" value="Unassembled WGS sequence"/>
</dbReference>
<gene>
    <name evidence="1" type="ORF">AMORRO_LOCUS16636</name>
</gene>
<dbReference type="OrthoDB" id="2329838at2759"/>
<name>A0A9N9JBD7_9GLOM</name>
<protein>
    <submittedName>
        <fullName evidence="1">13157_t:CDS:1</fullName>
    </submittedName>
</protein>
<accession>A0A9N9JBD7</accession>
<comment type="caution">
    <text evidence="1">The sequence shown here is derived from an EMBL/GenBank/DDBJ whole genome shotgun (WGS) entry which is preliminary data.</text>
</comment>
<sequence>MRGILRYSEDISVICAFNTTSPELNVEVEKYIDNVFNNDEKKYEIVALEIHDEPFQIYIVKKYFLT</sequence>
<dbReference type="AlphaFoldDB" id="A0A9N9JBD7"/>
<reference evidence="1" key="1">
    <citation type="submission" date="2021-06" db="EMBL/GenBank/DDBJ databases">
        <authorList>
            <person name="Kallberg Y."/>
            <person name="Tangrot J."/>
            <person name="Rosling A."/>
        </authorList>
    </citation>
    <scope>NUCLEOTIDE SEQUENCE</scope>
    <source>
        <strain evidence="1">CL551</strain>
    </source>
</reference>